<evidence type="ECO:0000256" key="3">
    <source>
        <dbReference type="ARBA" id="ARBA00029447"/>
    </source>
</evidence>
<evidence type="ECO:0000259" key="6">
    <source>
        <dbReference type="PROSITE" id="PS50885"/>
    </source>
</evidence>
<dbReference type="PROSITE" id="PS50885">
    <property type="entry name" value="HAMP"/>
    <property type="match status" value="1"/>
</dbReference>
<dbReference type="EMBL" id="JAMYWC010000007">
    <property type="protein sequence ID" value="MCP1174919.1"/>
    <property type="molecule type" value="Genomic_DNA"/>
</dbReference>
<dbReference type="SMART" id="SM00304">
    <property type="entry name" value="HAMP"/>
    <property type="match status" value="1"/>
</dbReference>
<dbReference type="InterPro" id="IPR004089">
    <property type="entry name" value="MCPsignal_dom"/>
</dbReference>
<dbReference type="GO" id="GO:0006935">
    <property type="term" value="P:chemotaxis"/>
    <property type="evidence" value="ECO:0007669"/>
    <property type="project" value="InterPro"/>
</dbReference>
<evidence type="ECO:0000256" key="4">
    <source>
        <dbReference type="PROSITE-ProRule" id="PRU00284"/>
    </source>
</evidence>
<protein>
    <submittedName>
        <fullName evidence="7">Methyl-accepting chemotaxis protein</fullName>
    </submittedName>
</protein>
<gene>
    <name evidence="7" type="ORF">NKG59_21360</name>
</gene>
<dbReference type="SUPFAM" id="SSF58104">
    <property type="entry name" value="Methyl-accepting chemotaxis protein (MCP) signaling domain"/>
    <property type="match status" value="1"/>
</dbReference>
<dbReference type="InterPro" id="IPR003660">
    <property type="entry name" value="HAMP_dom"/>
</dbReference>
<dbReference type="PRINTS" id="PR00260">
    <property type="entry name" value="CHEMTRNSDUCR"/>
</dbReference>
<evidence type="ECO:0000313" key="7">
    <source>
        <dbReference type="EMBL" id="MCP1174919.1"/>
    </source>
</evidence>
<proteinExistence type="inferred from homology"/>
<dbReference type="GO" id="GO:0005886">
    <property type="term" value="C:plasma membrane"/>
    <property type="evidence" value="ECO:0007669"/>
    <property type="project" value="TreeGrafter"/>
</dbReference>
<name>A0AA41WYX4_9RALS</name>
<sequence>MLSTMIRIRSISGRVHRLYASLKSRYPDGFSIDPEHHVNVGDHATPLLMSGSRQVTLEHAPLDQWGGQTGAVSSIFVLAGDDLVRIATNIKSADGVRAVGVVMDRSHPAYLCNRAGGPYYGYAVLAGRKFVVDYRPILDGNGRTIGCFAVGLDVSNMRTLTLAEKLGAGVAISTATLLVARDFIEAALGYTQAPGAVQWVACIGISALSGLAVHAAIERVAGRPLREAAEAARRLASGDLSAQIPVKRGDEIGGILDAQNGVNIGLATLIGRVRESTSNLTSAAAEIATGNANLSMRTDAQASSLEQTAAAMDELTSTVRNNADNARQALTSAQSATQLANDGSTLMERAVGTMDEIREASHRMSDIVSTIEGIAFQTNILALNAAVEAARAGTEGRGFAVVAQEVRMLAKRSADAAHEIRELIGTAVGKIDTGGQLVDQTGRNMSQIAVSIQNVTHLMAEISRASDAQSAGIEEVNHAIAHLDDMTQQNATLVQQAATASADMQLQASALRSAVKAFKLAAD</sequence>
<evidence type="ECO:0000259" key="5">
    <source>
        <dbReference type="PROSITE" id="PS50111"/>
    </source>
</evidence>
<dbReference type="Pfam" id="PF00015">
    <property type="entry name" value="MCPsignal"/>
    <property type="match status" value="1"/>
</dbReference>
<dbReference type="AlphaFoldDB" id="A0AA41WYX4"/>
<dbReference type="InterPro" id="IPR033462">
    <property type="entry name" value="Cache_3-Cache_2"/>
</dbReference>
<keyword evidence="4" id="KW-0807">Transducer</keyword>
<keyword evidence="8" id="KW-1185">Reference proteome</keyword>
<dbReference type="SMART" id="SM00283">
    <property type="entry name" value="MA"/>
    <property type="match status" value="1"/>
</dbReference>
<dbReference type="PANTHER" id="PTHR43531:SF14">
    <property type="entry name" value="METHYL-ACCEPTING CHEMOTAXIS PROTEIN I-RELATED"/>
    <property type="match status" value="1"/>
</dbReference>
<feature type="domain" description="Methyl-accepting transducer" evidence="5">
    <location>
        <begin position="276"/>
        <end position="505"/>
    </location>
</feature>
<dbReference type="CDD" id="cd11386">
    <property type="entry name" value="MCP_signal"/>
    <property type="match status" value="1"/>
</dbReference>
<dbReference type="PROSITE" id="PS50111">
    <property type="entry name" value="CHEMOTAXIS_TRANSDUC_2"/>
    <property type="match status" value="1"/>
</dbReference>
<dbReference type="SUPFAM" id="SSF103190">
    <property type="entry name" value="Sensory domain-like"/>
    <property type="match status" value="1"/>
</dbReference>
<dbReference type="GO" id="GO:0007165">
    <property type="term" value="P:signal transduction"/>
    <property type="evidence" value="ECO:0007669"/>
    <property type="project" value="UniProtKB-KW"/>
</dbReference>
<evidence type="ECO:0000256" key="2">
    <source>
        <dbReference type="ARBA" id="ARBA00022481"/>
    </source>
</evidence>
<evidence type="ECO:0000256" key="1">
    <source>
        <dbReference type="ARBA" id="ARBA00004370"/>
    </source>
</evidence>
<dbReference type="Gene3D" id="1.10.287.950">
    <property type="entry name" value="Methyl-accepting chemotaxis protein"/>
    <property type="match status" value="1"/>
</dbReference>
<dbReference type="Pfam" id="PF17201">
    <property type="entry name" value="Cache_3-Cache_2"/>
    <property type="match status" value="1"/>
</dbReference>
<dbReference type="RefSeq" id="WP_253541098.1">
    <property type="nucleotide sequence ID" value="NZ_JAMYWC010000007.1"/>
</dbReference>
<comment type="similarity">
    <text evidence="3">Belongs to the methyl-accepting chemotaxis (MCP) protein family.</text>
</comment>
<dbReference type="FunFam" id="1.10.287.950:FF:000001">
    <property type="entry name" value="Methyl-accepting chemotaxis sensory transducer"/>
    <property type="match status" value="1"/>
</dbReference>
<evidence type="ECO:0000313" key="8">
    <source>
        <dbReference type="Proteomes" id="UP001162793"/>
    </source>
</evidence>
<keyword evidence="2" id="KW-0488">Methylation</keyword>
<comment type="subcellular location">
    <subcellularLocation>
        <location evidence="1">Membrane</location>
    </subcellularLocation>
</comment>
<dbReference type="InterPro" id="IPR004090">
    <property type="entry name" value="Chemotax_Me-accpt_rcpt"/>
</dbReference>
<dbReference type="InterPro" id="IPR051310">
    <property type="entry name" value="MCP_chemotaxis"/>
</dbReference>
<dbReference type="Pfam" id="PF00672">
    <property type="entry name" value="HAMP"/>
    <property type="match status" value="1"/>
</dbReference>
<dbReference type="GO" id="GO:0004888">
    <property type="term" value="F:transmembrane signaling receptor activity"/>
    <property type="evidence" value="ECO:0007669"/>
    <property type="project" value="InterPro"/>
</dbReference>
<dbReference type="Proteomes" id="UP001162793">
    <property type="component" value="Unassembled WGS sequence"/>
</dbReference>
<feature type="domain" description="HAMP" evidence="6">
    <location>
        <begin position="219"/>
        <end position="271"/>
    </location>
</feature>
<comment type="caution">
    <text evidence="7">The sequence shown here is derived from an EMBL/GenBank/DDBJ whole genome shotgun (WGS) entry which is preliminary data.</text>
</comment>
<dbReference type="PANTHER" id="PTHR43531">
    <property type="entry name" value="PROTEIN ICFG"/>
    <property type="match status" value="1"/>
</dbReference>
<reference evidence="8" key="1">
    <citation type="journal article" date="2023" name="Front. Microbiol.">
        <title>Ralstonia chuxiongensis sp. nov., Ralstonia mojiangensis sp. nov., and Ralstonia soli sp. nov., isolated from tobacco fields, are three novel species in the family Burkholderiaceae.</title>
        <authorList>
            <person name="Lu C.H."/>
            <person name="Zhang Y.Y."/>
            <person name="Jiang N."/>
            <person name="Chen W."/>
            <person name="Shao X."/>
            <person name="Zhao Z.M."/>
            <person name="Lu W.L."/>
            <person name="Hu X."/>
            <person name="Xi Y.X."/>
            <person name="Zou S.Y."/>
            <person name="Wei Q.J."/>
            <person name="Lin Z.L."/>
            <person name="Gong L."/>
            <person name="Gai X.T."/>
            <person name="Zhang L.Q."/>
            <person name="Li J.Y."/>
            <person name="Jin Y."/>
            <person name="Xia Z.Y."/>
        </authorList>
    </citation>
    <scope>NUCLEOTIDE SEQUENCE [LARGE SCALE GENOMIC DNA]</scope>
    <source>
        <strain evidence="8">21YRMH01-3</strain>
    </source>
</reference>
<organism evidence="7 8">
    <name type="scientific">Ralstonia chuxiongensis</name>
    <dbReference type="NCBI Taxonomy" id="2957504"/>
    <lineage>
        <taxon>Bacteria</taxon>
        <taxon>Pseudomonadati</taxon>
        <taxon>Pseudomonadota</taxon>
        <taxon>Betaproteobacteria</taxon>
        <taxon>Burkholderiales</taxon>
        <taxon>Burkholderiaceae</taxon>
        <taxon>Ralstonia</taxon>
    </lineage>
</organism>
<accession>A0AA41WYX4</accession>
<dbReference type="InterPro" id="IPR029151">
    <property type="entry name" value="Sensor-like_sf"/>
</dbReference>